<feature type="region of interest" description="Disordered" evidence="1">
    <location>
        <begin position="1"/>
        <end position="35"/>
    </location>
</feature>
<reference evidence="2 3" key="1">
    <citation type="submission" date="2018-04" db="EMBL/GenBank/DDBJ databases">
        <title>Genomic Encyclopedia of Type Strains, Phase IV (KMG-IV): sequencing the most valuable type-strain genomes for metagenomic binning, comparative biology and taxonomic classification.</title>
        <authorList>
            <person name="Goeker M."/>
        </authorList>
    </citation>
    <scope>NUCLEOTIDE SEQUENCE [LARGE SCALE GENOMIC DNA]</scope>
    <source>
        <strain evidence="2 3">DSM 26588</strain>
    </source>
</reference>
<accession>A0A2U1BGG9</accession>
<protein>
    <submittedName>
        <fullName evidence="2">Uncharacterized protein</fullName>
    </submittedName>
</protein>
<dbReference type="AlphaFoldDB" id="A0A2U1BGG9"/>
<dbReference type="Proteomes" id="UP000245778">
    <property type="component" value="Unassembled WGS sequence"/>
</dbReference>
<evidence type="ECO:0000313" key="2">
    <source>
        <dbReference type="EMBL" id="PVY47731.1"/>
    </source>
</evidence>
<dbReference type="EMBL" id="QEKK01000008">
    <property type="protein sequence ID" value="PVY47731.1"/>
    <property type="molecule type" value="Genomic_DNA"/>
</dbReference>
<feature type="compositionally biased region" description="Basic and acidic residues" evidence="1">
    <location>
        <begin position="1"/>
        <end position="12"/>
    </location>
</feature>
<sequence length="35" mass="3994">MPEEQRENEPRRATGAGDVDDLIFHGDQQPNISDR</sequence>
<proteinExistence type="predicted"/>
<comment type="caution">
    <text evidence="2">The sequence shown here is derived from an EMBL/GenBank/DDBJ whole genome shotgun (WGS) entry which is preliminary data.</text>
</comment>
<organism evidence="2 3">
    <name type="scientific">Intestinimonas butyriciproducens</name>
    <dbReference type="NCBI Taxonomy" id="1297617"/>
    <lineage>
        <taxon>Bacteria</taxon>
        <taxon>Bacillati</taxon>
        <taxon>Bacillota</taxon>
        <taxon>Clostridia</taxon>
        <taxon>Eubacteriales</taxon>
        <taxon>Intestinimonas</taxon>
    </lineage>
</organism>
<name>A0A2U1BGG9_9FIRM</name>
<evidence type="ECO:0000313" key="3">
    <source>
        <dbReference type="Proteomes" id="UP000245778"/>
    </source>
</evidence>
<evidence type="ECO:0000256" key="1">
    <source>
        <dbReference type="SAM" id="MobiDB-lite"/>
    </source>
</evidence>
<gene>
    <name evidence="2" type="ORF">C7373_10891</name>
</gene>